<evidence type="ECO:0000313" key="2">
    <source>
        <dbReference type="Proteomes" id="UP001188597"/>
    </source>
</evidence>
<sequence>MLKNLADVRHFPTVDATIVKAKSITKFIYNYGSVTVMRSLLWGYLYEAIDKANETIKSNLKNRLYLYMPVLRVIDARWVKQLSSPLHSAVPDDYMQDLISLQLEEHKQATGDFGMAIAIRQHAKLNPDLDNDGGWDVLQLEPAIVNLEDEEVHYEDEEDALHDVSRQYDWDFGGETDPYHHIDHLDYYL</sequence>
<gene>
    <name evidence="1" type="ORF">RJ639_003065</name>
</gene>
<proteinExistence type="predicted"/>
<organism evidence="1 2">
    <name type="scientific">Escallonia herrerae</name>
    <dbReference type="NCBI Taxonomy" id="1293975"/>
    <lineage>
        <taxon>Eukaryota</taxon>
        <taxon>Viridiplantae</taxon>
        <taxon>Streptophyta</taxon>
        <taxon>Embryophyta</taxon>
        <taxon>Tracheophyta</taxon>
        <taxon>Spermatophyta</taxon>
        <taxon>Magnoliopsida</taxon>
        <taxon>eudicotyledons</taxon>
        <taxon>Gunneridae</taxon>
        <taxon>Pentapetalae</taxon>
        <taxon>asterids</taxon>
        <taxon>campanulids</taxon>
        <taxon>Escalloniales</taxon>
        <taxon>Escalloniaceae</taxon>
        <taxon>Escallonia</taxon>
    </lineage>
</organism>
<dbReference type="AlphaFoldDB" id="A0AA88W5E2"/>
<dbReference type="EMBL" id="JAVXUP010000829">
    <property type="protein sequence ID" value="KAK3020167.1"/>
    <property type="molecule type" value="Genomic_DNA"/>
</dbReference>
<keyword evidence="2" id="KW-1185">Reference proteome</keyword>
<protein>
    <submittedName>
        <fullName evidence="1">Uncharacterized protein</fullName>
    </submittedName>
</protein>
<name>A0AA88W5E2_9ASTE</name>
<evidence type="ECO:0000313" key="1">
    <source>
        <dbReference type="EMBL" id="KAK3020167.1"/>
    </source>
</evidence>
<reference evidence="1" key="1">
    <citation type="submission" date="2022-12" db="EMBL/GenBank/DDBJ databases">
        <title>Draft genome assemblies for two species of Escallonia (Escalloniales).</title>
        <authorList>
            <person name="Chanderbali A."/>
            <person name="Dervinis C."/>
            <person name="Anghel I."/>
            <person name="Soltis D."/>
            <person name="Soltis P."/>
            <person name="Zapata F."/>
        </authorList>
    </citation>
    <scope>NUCLEOTIDE SEQUENCE</scope>
    <source>
        <strain evidence="1">UCBG64.0493</strain>
        <tissue evidence="1">Leaf</tissue>
    </source>
</reference>
<accession>A0AA88W5E2</accession>
<comment type="caution">
    <text evidence="1">The sequence shown here is derived from an EMBL/GenBank/DDBJ whole genome shotgun (WGS) entry which is preliminary data.</text>
</comment>
<dbReference type="Proteomes" id="UP001188597">
    <property type="component" value="Unassembled WGS sequence"/>
</dbReference>